<dbReference type="Gene3D" id="3.40.50.2020">
    <property type="match status" value="1"/>
</dbReference>
<name>A0A327KY95_9BRAD</name>
<dbReference type="CDD" id="cd06223">
    <property type="entry name" value="PRTases_typeI"/>
    <property type="match status" value="1"/>
</dbReference>
<reference evidence="3 4" key="1">
    <citation type="submission" date="2017-07" db="EMBL/GenBank/DDBJ databases">
        <title>Draft Genome Sequences of Select Purple Nonsulfur Bacteria.</title>
        <authorList>
            <person name="Lasarre B."/>
            <person name="Mckinlay J.B."/>
        </authorList>
    </citation>
    <scope>NUCLEOTIDE SEQUENCE [LARGE SCALE GENOMIC DNA]</scope>
    <source>
        <strain evidence="3 4">DSM 5909</strain>
    </source>
</reference>
<dbReference type="Proteomes" id="UP000249130">
    <property type="component" value="Unassembled WGS sequence"/>
</dbReference>
<dbReference type="OrthoDB" id="9779910at2"/>
<dbReference type="RefSeq" id="WP_111420566.1">
    <property type="nucleotide sequence ID" value="NZ_NPEX01000144.1"/>
</dbReference>
<dbReference type="PANTHER" id="PTHR47505:SF1">
    <property type="entry name" value="DNA UTILIZATION PROTEIN YHGH"/>
    <property type="match status" value="1"/>
</dbReference>
<dbReference type="GO" id="GO:0016757">
    <property type="term" value="F:glycosyltransferase activity"/>
    <property type="evidence" value="ECO:0007669"/>
    <property type="project" value="UniProtKB-KW"/>
</dbReference>
<dbReference type="InterPro" id="IPR029057">
    <property type="entry name" value="PRTase-like"/>
</dbReference>
<dbReference type="PANTHER" id="PTHR47505">
    <property type="entry name" value="DNA UTILIZATION PROTEIN YHGH"/>
    <property type="match status" value="1"/>
</dbReference>
<protein>
    <submittedName>
        <fullName evidence="3">Amidophosphoribosyltransferase</fullName>
    </submittedName>
</protein>
<keyword evidence="3" id="KW-0328">Glycosyltransferase</keyword>
<evidence type="ECO:0000313" key="4">
    <source>
        <dbReference type="Proteomes" id="UP000249130"/>
    </source>
</evidence>
<comment type="caution">
    <text evidence="3">The sequence shown here is derived from an EMBL/GenBank/DDBJ whole genome shotgun (WGS) entry which is preliminary data.</text>
</comment>
<dbReference type="Pfam" id="PF18912">
    <property type="entry name" value="DZR_2"/>
    <property type="match status" value="1"/>
</dbReference>
<evidence type="ECO:0000256" key="1">
    <source>
        <dbReference type="ARBA" id="ARBA00008007"/>
    </source>
</evidence>
<proteinExistence type="inferred from homology"/>
<evidence type="ECO:0000313" key="3">
    <source>
        <dbReference type="EMBL" id="RAI42555.1"/>
    </source>
</evidence>
<organism evidence="3 4">
    <name type="scientific">Rhodoplanes roseus</name>
    <dbReference type="NCBI Taxonomy" id="29409"/>
    <lineage>
        <taxon>Bacteria</taxon>
        <taxon>Pseudomonadati</taxon>
        <taxon>Pseudomonadota</taxon>
        <taxon>Alphaproteobacteria</taxon>
        <taxon>Hyphomicrobiales</taxon>
        <taxon>Nitrobacteraceae</taxon>
        <taxon>Rhodoplanes</taxon>
    </lineage>
</organism>
<dbReference type="InterPro" id="IPR000836">
    <property type="entry name" value="PRTase_dom"/>
</dbReference>
<keyword evidence="3" id="KW-0808">Transferase</keyword>
<sequence>MATRATATTGAGLRAALRFAVDSVLPPLCPACSQPLTDDGAVCATCWSRLSFIARPYCERLGIPFAHDAGPGLLSPRAIAHPPAFGRSRAAVRYDDVAGSLVHALKYGDRMELAPMMGRWMAEAGRELIDAADALVPVPLHWRRLWARRFNQAAALATVMADLRGIAVLVDAMKRVRATPQQVGLTRSERASNVQSAFRVTEPGRAAVRGRRLIVVDDVMTTGATAESCARTLLRAGAVSVDVIVFACVVDATVV</sequence>
<feature type="domain" description="Double zinc ribbon" evidence="2">
    <location>
        <begin position="21"/>
        <end position="68"/>
    </location>
</feature>
<gene>
    <name evidence="3" type="ORF">CH341_18915</name>
</gene>
<keyword evidence="4" id="KW-1185">Reference proteome</keyword>
<dbReference type="InterPro" id="IPR044005">
    <property type="entry name" value="DZR_2"/>
</dbReference>
<comment type="similarity">
    <text evidence="1">Belongs to the ComF/GntX family.</text>
</comment>
<evidence type="ECO:0000259" key="2">
    <source>
        <dbReference type="Pfam" id="PF18912"/>
    </source>
</evidence>
<dbReference type="EMBL" id="NPEX01000144">
    <property type="protein sequence ID" value="RAI42555.1"/>
    <property type="molecule type" value="Genomic_DNA"/>
</dbReference>
<dbReference type="AlphaFoldDB" id="A0A327KY95"/>
<accession>A0A327KY95</accession>
<dbReference type="InterPro" id="IPR051910">
    <property type="entry name" value="ComF/GntX_DNA_util-trans"/>
</dbReference>
<dbReference type="SUPFAM" id="SSF53271">
    <property type="entry name" value="PRTase-like"/>
    <property type="match status" value="1"/>
</dbReference>